<feature type="domain" description="Carbohydrate kinase FGGY C-terminal" evidence="9">
    <location>
        <begin position="255"/>
        <end position="439"/>
    </location>
</feature>
<evidence type="ECO:0000256" key="2">
    <source>
        <dbReference type="ARBA" id="ARBA00022679"/>
    </source>
</evidence>
<dbReference type="InterPro" id="IPR006000">
    <property type="entry name" value="Xylulokinase"/>
</dbReference>
<evidence type="ECO:0000256" key="7">
    <source>
        <dbReference type="RuleBase" id="RU364073"/>
    </source>
</evidence>
<dbReference type="SUPFAM" id="SSF53067">
    <property type="entry name" value="Actin-like ATPase domain"/>
    <property type="match status" value="2"/>
</dbReference>
<name>A0ABW8ES96_9BURK</name>
<feature type="active site" description="Proton acceptor" evidence="6">
    <location>
        <position position="237"/>
    </location>
</feature>
<reference evidence="10 11" key="1">
    <citation type="submission" date="2024-10" db="EMBL/GenBank/DDBJ databases">
        <title>The Natural Products Discovery Center: Release of the First 8490 Sequenced Strains for Exploring Actinobacteria Biosynthetic Diversity.</title>
        <authorList>
            <person name="Kalkreuter E."/>
            <person name="Kautsar S.A."/>
            <person name="Yang D."/>
            <person name="Bader C.D."/>
            <person name="Teijaro C.N."/>
            <person name="Fluegel L."/>
            <person name="Davis C.M."/>
            <person name="Simpson J.R."/>
            <person name="Lauterbach L."/>
            <person name="Steele A.D."/>
            <person name="Gui C."/>
            <person name="Meng S."/>
            <person name="Li G."/>
            <person name="Viehrig K."/>
            <person name="Ye F."/>
            <person name="Su P."/>
            <person name="Kiefer A.F."/>
            <person name="Nichols A."/>
            <person name="Cepeda A.J."/>
            <person name="Yan W."/>
            <person name="Fan B."/>
            <person name="Jiang Y."/>
            <person name="Adhikari A."/>
            <person name="Zheng C.-J."/>
            <person name="Schuster L."/>
            <person name="Cowan T.M."/>
            <person name="Smanski M.J."/>
            <person name="Chevrette M.G."/>
            <person name="De Carvalho L.P.S."/>
            <person name="Shen B."/>
        </authorList>
    </citation>
    <scope>NUCLEOTIDE SEQUENCE [LARGE SCALE GENOMIC DNA]</scope>
    <source>
        <strain evidence="10 11">NPDC087045</strain>
    </source>
</reference>
<proteinExistence type="inferred from homology"/>
<evidence type="ECO:0000259" key="9">
    <source>
        <dbReference type="Pfam" id="PF02782"/>
    </source>
</evidence>
<dbReference type="PANTHER" id="PTHR43095">
    <property type="entry name" value="SUGAR KINASE"/>
    <property type="match status" value="1"/>
</dbReference>
<dbReference type="InterPro" id="IPR050406">
    <property type="entry name" value="FGGY_Carb_Kinase"/>
</dbReference>
<gene>
    <name evidence="6 7 10" type="primary">xylB</name>
    <name evidence="10" type="ORF">ACIPEN_00365</name>
</gene>
<evidence type="ECO:0000256" key="4">
    <source>
        <dbReference type="ARBA" id="ARBA00022777"/>
    </source>
</evidence>
<dbReference type="EC" id="2.7.1.17" evidence="6 7"/>
<organism evidence="10 11">
    <name type="scientific">Herbaspirillum chlorophenolicum</name>
    <dbReference type="NCBI Taxonomy" id="211589"/>
    <lineage>
        <taxon>Bacteria</taxon>
        <taxon>Pseudomonadati</taxon>
        <taxon>Pseudomonadota</taxon>
        <taxon>Betaproteobacteria</taxon>
        <taxon>Burkholderiales</taxon>
        <taxon>Oxalobacteraceae</taxon>
        <taxon>Herbaspirillum</taxon>
    </lineage>
</organism>
<protein>
    <recommendedName>
        <fullName evidence="6 7">Xylulose kinase</fullName>
        <shortName evidence="6 7">Xylulokinase</shortName>
        <ecNumber evidence="6 7">2.7.1.17</ecNumber>
    </recommendedName>
</protein>
<keyword evidence="2 6" id="KW-0808">Transferase</keyword>
<evidence type="ECO:0000259" key="8">
    <source>
        <dbReference type="Pfam" id="PF00370"/>
    </source>
</evidence>
<comment type="function">
    <text evidence="6">Catalyzes the phosphorylation of D-xylulose to D-xylulose 5-phosphate.</text>
</comment>
<evidence type="ECO:0000256" key="6">
    <source>
        <dbReference type="HAMAP-Rule" id="MF_02220"/>
    </source>
</evidence>
<dbReference type="PIRSF" id="PIRSF000538">
    <property type="entry name" value="GlpK"/>
    <property type="match status" value="1"/>
</dbReference>
<dbReference type="NCBIfam" id="TIGR01312">
    <property type="entry name" value="XylB"/>
    <property type="match status" value="1"/>
</dbReference>
<dbReference type="HAMAP" id="MF_02220">
    <property type="entry name" value="XylB"/>
    <property type="match status" value="1"/>
</dbReference>
<comment type="caution">
    <text evidence="10">The sequence shown here is derived from an EMBL/GenBank/DDBJ whole genome shotgun (WGS) entry which is preliminary data.</text>
</comment>
<dbReference type="Pfam" id="PF02782">
    <property type="entry name" value="FGGY_C"/>
    <property type="match status" value="1"/>
</dbReference>
<evidence type="ECO:0000256" key="5">
    <source>
        <dbReference type="ARBA" id="ARBA00022840"/>
    </source>
</evidence>
<evidence type="ECO:0000256" key="3">
    <source>
        <dbReference type="ARBA" id="ARBA00022741"/>
    </source>
</evidence>
<feature type="domain" description="Carbohydrate kinase FGGY N-terminal" evidence="8">
    <location>
        <begin position="1"/>
        <end position="244"/>
    </location>
</feature>
<keyword evidence="5 6" id="KW-0067">ATP-binding</keyword>
<keyword evidence="6 7" id="KW-0119">Carbohydrate metabolism</keyword>
<keyword evidence="3 6" id="KW-0547">Nucleotide-binding</keyword>
<accession>A0ABW8ES96</accession>
<keyword evidence="11" id="KW-1185">Reference proteome</keyword>
<dbReference type="InterPro" id="IPR000577">
    <property type="entry name" value="Carb_kinase_FGGY"/>
</dbReference>
<feature type="site" description="Important for activity" evidence="6">
    <location>
        <position position="6"/>
    </location>
</feature>
<sequence length="491" mass="52173">MYLGIDLGTSEVKAVVIGGDGALLALAGSALNVSRPHPRWSEQAPADWWQATCDTVAKLRTQLGEERFAGVRAIGLSGQMHGAVLLDEHNDVLRPAILWSDSRSAPECAELTRRAPRLHGIAGNLAMPGFTAPKLMWVAHHEPALFARIATVLLPKDWLRLQMTGRKVSDPSDAAGTLWLDVEGRNWSDELLAASGMRRDQMPALVDGSAASGTLLPAVARAWGLKDGVIVAGGAGDGAASAVGIGAVNPGDGFLSLGTSGVLFVVNDRFRPNPARAIHAFCHTLPQRWHQMSVMLSAASCLRWFCRLCSVDEKSLLAEIEQLDAEQLANAPLFLPYLSGERTPHNDPYALGVFHGLSPDHQRAALGYAVLEGVAFGMVDGLDALRVAGTGVSQLSLVGGGARSAYWAQLIADALNVRIVTHVGSEAGGALGAARLAWLADGGAEAEVCRKPEQLASFEPDARRHAALLVRLQRYRDIYAPYPPLQGEEGG</sequence>
<comment type="catalytic activity">
    <reaction evidence="6 7">
        <text>D-xylulose + ATP = D-xylulose 5-phosphate + ADP + H(+)</text>
        <dbReference type="Rhea" id="RHEA:10964"/>
        <dbReference type="ChEBI" id="CHEBI:15378"/>
        <dbReference type="ChEBI" id="CHEBI:17140"/>
        <dbReference type="ChEBI" id="CHEBI:30616"/>
        <dbReference type="ChEBI" id="CHEBI:57737"/>
        <dbReference type="ChEBI" id="CHEBI:456216"/>
        <dbReference type="EC" id="2.7.1.17"/>
    </reaction>
</comment>
<dbReference type="CDD" id="cd07808">
    <property type="entry name" value="ASKHA_NBD_FGGY_EcXK-like"/>
    <property type="match status" value="1"/>
</dbReference>
<dbReference type="EMBL" id="JBIUZV010000001">
    <property type="protein sequence ID" value="MFJ3044255.1"/>
    <property type="molecule type" value="Genomic_DNA"/>
</dbReference>
<dbReference type="InterPro" id="IPR018484">
    <property type="entry name" value="FGGY_N"/>
</dbReference>
<comment type="similarity">
    <text evidence="1 6 7">Belongs to the FGGY kinase family.</text>
</comment>
<dbReference type="InterPro" id="IPR018485">
    <property type="entry name" value="FGGY_C"/>
</dbReference>
<dbReference type="Proteomes" id="UP001617427">
    <property type="component" value="Unassembled WGS sequence"/>
</dbReference>
<dbReference type="PANTHER" id="PTHR43095:SF6">
    <property type="entry name" value="XYLULOSE KINASE"/>
    <property type="match status" value="1"/>
</dbReference>
<dbReference type="Pfam" id="PF00370">
    <property type="entry name" value="FGGY_N"/>
    <property type="match status" value="1"/>
</dbReference>
<evidence type="ECO:0000313" key="10">
    <source>
        <dbReference type="EMBL" id="MFJ3044255.1"/>
    </source>
</evidence>
<keyword evidence="4 6" id="KW-0418">Kinase</keyword>
<dbReference type="RefSeq" id="WP_402697898.1">
    <property type="nucleotide sequence ID" value="NZ_JBIUZV010000001.1"/>
</dbReference>
<dbReference type="InterPro" id="IPR043129">
    <property type="entry name" value="ATPase_NBD"/>
</dbReference>
<evidence type="ECO:0000313" key="11">
    <source>
        <dbReference type="Proteomes" id="UP001617427"/>
    </source>
</evidence>
<feature type="binding site" evidence="6">
    <location>
        <begin position="80"/>
        <end position="81"/>
    </location>
    <ligand>
        <name>substrate</name>
    </ligand>
</feature>
<keyword evidence="6 7" id="KW-0859">Xylose metabolism</keyword>
<dbReference type="Gene3D" id="3.30.420.40">
    <property type="match status" value="2"/>
</dbReference>
<dbReference type="GO" id="GO:0004856">
    <property type="term" value="F:D-xylulokinase activity"/>
    <property type="evidence" value="ECO:0007669"/>
    <property type="project" value="UniProtKB-EC"/>
</dbReference>
<evidence type="ECO:0000256" key="1">
    <source>
        <dbReference type="ARBA" id="ARBA00009156"/>
    </source>
</evidence>